<dbReference type="HOGENOM" id="CLU_510710_0_0_7"/>
<dbReference type="InterPro" id="IPR036280">
    <property type="entry name" value="Multihaem_cyt_sf"/>
</dbReference>
<gene>
    <name evidence="2" type="ordered locus">BMS_0726</name>
</gene>
<dbReference type="GO" id="GO:0009166">
    <property type="term" value="P:nucleotide catabolic process"/>
    <property type="evidence" value="ECO:0007669"/>
    <property type="project" value="InterPro"/>
</dbReference>
<dbReference type="InterPro" id="IPR006179">
    <property type="entry name" value="5_nucleotidase/apyrase"/>
</dbReference>
<dbReference type="KEGG" id="bmx:BMS_0726"/>
<dbReference type="InterPro" id="IPR023155">
    <property type="entry name" value="Cyt_c-552/4"/>
</dbReference>
<dbReference type="SUPFAM" id="SSF48695">
    <property type="entry name" value="Multiheme cytochromes"/>
    <property type="match status" value="1"/>
</dbReference>
<dbReference type="RefSeq" id="WP_014243416.1">
    <property type="nucleotide sequence ID" value="NC_016620.1"/>
</dbReference>
<name>E1X5R3_HALMS</name>
<dbReference type="SUPFAM" id="SSF56300">
    <property type="entry name" value="Metallo-dependent phosphatases"/>
    <property type="match status" value="1"/>
</dbReference>
<evidence type="ECO:0000259" key="1">
    <source>
        <dbReference type="Pfam" id="PF13435"/>
    </source>
</evidence>
<dbReference type="PANTHER" id="PTHR11575:SF24">
    <property type="entry name" value="5'-NUCLEOTIDASE"/>
    <property type="match status" value="1"/>
</dbReference>
<feature type="domain" description="Cytochrome c-552/4" evidence="1">
    <location>
        <begin position="347"/>
        <end position="398"/>
    </location>
</feature>
<dbReference type="OrthoDB" id="9814800at2"/>
<dbReference type="GO" id="GO:0030288">
    <property type="term" value="C:outer membrane-bounded periplasmic space"/>
    <property type="evidence" value="ECO:0007669"/>
    <property type="project" value="TreeGrafter"/>
</dbReference>
<proteinExistence type="predicted"/>
<dbReference type="PANTHER" id="PTHR11575">
    <property type="entry name" value="5'-NUCLEOTIDASE-RELATED"/>
    <property type="match status" value="1"/>
</dbReference>
<organism evidence="2 3">
    <name type="scientific">Halobacteriovorax marinus (strain ATCC BAA-682 / DSM 15412 / SJ)</name>
    <name type="common">Bacteriovorax marinus</name>
    <dbReference type="NCBI Taxonomy" id="862908"/>
    <lineage>
        <taxon>Bacteria</taxon>
        <taxon>Pseudomonadati</taxon>
        <taxon>Bdellovibrionota</taxon>
        <taxon>Bacteriovoracia</taxon>
        <taxon>Bacteriovoracales</taxon>
        <taxon>Halobacteriovoraceae</taxon>
        <taxon>Halobacteriovorax</taxon>
    </lineage>
</organism>
<dbReference type="AlphaFoldDB" id="E1X5R3"/>
<sequence length="533" mass="60554">MKRSSIWKFILCLTLASCTNFINTIDEGEYNVTGIKKDSFSIVFSHNINGETHPCGCRHHPLGGLPQVAGVLHDIQKNSDTLYIDSGDTFFASSSIPETLQKSLTFTAQNLAKGLGQLGLSYQLPGEQDLAMGWDFLKKLQEENKFTYLVSNATNSFPLKHEKLTILTKGPHKIFIIGLSDPSIFPGKFKGAFENQFLSINKIREELKKVGYKKDSPFHRLIAMTNSGIDVDTQIAKKFKELDWIIGSHSQSFTKFPVEEGKTKMVQVLSRNHYIGEIKIALKSDKSKDSFNIHETRDETAKLLSPNPYHEFLTKHKEQLSKIQVEEQNAMTVASFGVQKFNTANSCLECHQAQADHWQKTPHSIAYLTLIKAKEENNLACIKCHSLGQNSPHGFAKASDMVVFEEKDETKLAKLKENYMKELKESFLDFSSVRKLPPKSIENLSKKWRELDKRKGVTHNFANVQCLNCHDKHLEHPFSTSEEEASPKAKYENMRNKCLNCHDPDQSPEWYQGTKLNENKFVDMMKKVGCPKN</sequence>
<dbReference type="Gene3D" id="3.60.21.10">
    <property type="match status" value="1"/>
</dbReference>
<keyword evidence="3" id="KW-1185">Reference proteome</keyword>
<accession>E1X5R3</accession>
<dbReference type="Gene3D" id="1.10.1130.10">
    <property type="entry name" value="Flavocytochrome C3, Chain A"/>
    <property type="match status" value="1"/>
</dbReference>
<dbReference type="InterPro" id="IPR029052">
    <property type="entry name" value="Metallo-depent_PP-like"/>
</dbReference>
<dbReference type="Pfam" id="PF13435">
    <property type="entry name" value="Cytochrome_C554"/>
    <property type="match status" value="1"/>
</dbReference>
<protein>
    <submittedName>
        <fullName evidence="2">Membrane protein</fullName>
    </submittedName>
</protein>
<dbReference type="eggNOG" id="COG0737">
    <property type="taxonomic scope" value="Bacteria"/>
</dbReference>
<dbReference type="GO" id="GO:0016787">
    <property type="term" value="F:hydrolase activity"/>
    <property type="evidence" value="ECO:0007669"/>
    <property type="project" value="InterPro"/>
</dbReference>
<dbReference type="EMBL" id="FQ312005">
    <property type="protein sequence ID" value="CBW25630.1"/>
    <property type="molecule type" value="Genomic_DNA"/>
</dbReference>
<dbReference type="Proteomes" id="UP000008963">
    <property type="component" value="Chromosome"/>
</dbReference>
<evidence type="ECO:0000313" key="2">
    <source>
        <dbReference type="EMBL" id="CBW25630.1"/>
    </source>
</evidence>
<dbReference type="STRING" id="862908.BMS_0726"/>
<evidence type="ECO:0000313" key="3">
    <source>
        <dbReference type="Proteomes" id="UP000008963"/>
    </source>
</evidence>
<reference evidence="3" key="1">
    <citation type="journal article" date="2013" name="ISME J.">
        <title>A small predatory core genome in the divergent marine Bacteriovorax marinus SJ and the terrestrial Bdellovibrio bacteriovorus.</title>
        <authorList>
            <person name="Crossman L.C."/>
            <person name="Chen H."/>
            <person name="Cerdeno-Tarraga A.M."/>
            <person name="Brooks K."/>
            <person name="Quail M.A."/>
            <person name="Pineiro S.A."/>
            <person name="Hobley L."/>
            <person name="Sockett R.E."/>
            <person name="Bentley S.D."/>
            <person name="Parkhill J."/>
            <person name="Williams H.N."/>
            <person name="Stine O.C."/>
        </authorList>
    </citation>
    <scope>NUCLEOTIDE SEQUENCE [LARGE SCALE GENOMIC DNA]</scope>
    <source>
        <strain evidence="3">ATCC BAA-682 / DSM 15412 / SJ</strain>
    </source>
</reference>
<dbReference type="PATRIC" id="fig|862908.3.peg.698"/>